<dbReference type="RefSeq" id="YP_010754506.1">
    <property type="nucleotide sequence ID" value="NC_073461.1"/>
</dbReference>
<sequence>MDNPIVPYVTPWTGESTTAAPVTVTAAGVAYTDPVQDALARDLDGTLWALCEGTATGKPQYAAELHPERQRTAMEGLLCACCRRPAGRNEHGMLWVLPILDDSVDTRWEGVRSAIPPMCEPCSTSAPLLCPRLRDGHVQLRVREAELIGVLGTLYPRPGSQKAPDPDAIVLYDSPDMPFVIARQAVRELRRTTVVAFAAAAP</sequence>
<evidence type="ECO:0000313" key="2">
    <source>
        <dbReference type="Proteomes" id="UP000326486"/>
    </source>
</evidence>
<dbReference type="Proteomes" id="UP000326486">
    <property type="component" value="Segment"/>
</dbReference>
<name>A0A5J6TQZ2_9CAUD</name>
<gene>
    <name evidence="1" type="primary">38</name>
    <name evidence="1" type="ORF">SEA_GILGAMESH_38</name>
</gene>
<accession>A0A5J6TQZ2</accession>
<evidence type="ECO:0000313" key="1">
    <source>
        <dbReference type="EMBL" id="QFG13230.1"/>
    </source>
</evidence>
<keyword evidence="2" id="KW-1185">Reference proteome</keyword>
<dbReference type="KEGG" id="vg:80019100"/>
<proteinExistence type="predicted"/>
<dbReference type="GeneID" id="80019100"/>
<dbReference type="EMBL" id="MN234216">
    <property type="protein sequence ID" value="QFG13230.1"/>
    <property type="molecule type" value="Genomic_DNA"/>
</dbReference>
<protein>
    <submittedName>
        <fullName evidence="1">Uncharacterized protein</fullName>
    </submittedName>
</protein>
<organism evidence="1 2">
    <name type="scientific">Streptomyces phage Gilgamesh</name>
    <dbReference type="NCBI Taxonomy" id="2599890"/>
    <lineage>
        <taxon>Viruses</taxon>
        <taxon>Duplodnaviria</taxon>
        <taxon>Heunggongvirae</taxon>
        <taxon>Uroviricota</taxon>
        <taxon>Caudoviricetes</taxon>
        <taxon>Gilgameshvirus</taxon>
        <taxon>Gilgameshvirus gilgamesh</taxon>
    </lineage>
</organism>
<reference evidence="1 2" key="1">
    <citation type="submission" date="2019-07" db="EMBL/GenBank/DDBJ databases">
        <authorList>
            <person name="Almisry A."/>
            <person name="Mousa M."/>
            <person name="Gordon L.L."/>
            <person name="Lee M."/>
            <person name="Mandava P."/>
            <person name="Moxley J.T."/>
            <person name="Shaffer C.D."/>
            <person name="Weston-Hafer K.A."/>
            <person name="Garlena R.A."/>
            <person name="Russell D.A."/>
            <person name="Pope W.H."/>
            <person name="Jacobs-Sera D."/>
            <person name="Hatfull G.F."/>
        </authorList>
    </citation>
    <scope>NUCLEOTIDE SEQUENCE [LARGE SCALE GENOMIC DNA]</scope>
</reference>